<keyword evidence="12" id="KW-1185">Reference proteome</keyword>
<evidence type="ECO:0000256" key="4">
    <source>
        <dbReference type="ARBA" id="ARBA00022692"/>
    </source>
</evidence>
<comment type="caution">
    <text evidence="11">The sequence shown here is derived from an EMBL/GenBank/DDBJ whole genome shotgun (WGS) entry which is preliminary data.</text>
</comment>
<dbReference type="GO" id="GO:0008146">
    <property type="term" value="F:sulfotransferase activity"/>
    <property type="evidence" value="ECO:0007669"/>
    <property type="project" value="InterPro"/>
</dbReference>
<evidence type="ECO:0000256" key="10">
    <source>
        <dbReference type="SAM" id="SignalP"/>
    </source>
</evidence>
<dbReference type="InterPro" id="IPR027417">
    <property type="entry name" value="P-loop_NTPase"/>
</dbReference>
<comment type="similarity">
    <text evidence="2 9">Belongs to the sulfotransferase 2 family.</text>
</comment>
<evidence type="ECO:0000256" key="9">
    <source>
        <dbReference type="RuleBase" id="RU364020"/>
    </source>
</evidence>
<evidence type="ECO:0000256" key="7">
    <source>
        <dbReference type="ARBA" id="ARBA00023136"/>
    </source>
</evidence>
<proteinExistence type="inferred from homology"/>
<dbReference type="EMBL" id="JASPKY010000026">
    <property type="protein sequence ID" value="KAK9751693.1"/>
    <property type="molecule type" value="Genomic_DNA"/>
</dbReference>
<dbReference type="GO" id="GO:0000139">
    <property type="term" value="C:Golgi membrane"/>
    <property type="evidence" value="ECO:0007669"/>
    <property type="project" value="UniProtKB-SubCell"/>
</dbReference>
<keyword evidence="7" id="KW-0472">Membrane</keyword>
<evidence type="ECO:0000256" key="3">
    <source>
        <dbReference type="ARBA" id="ARBA00022679"/>
    </source>
</evidence>
<organism evidence="11 12">
    <name type="scientific">Popillia japonica</name>
    <name type="common">Japanese beetle</name>
    <dbReference type="NCBI Taxonomy" id="7064"/>
    <lineage>
        <taxon>Eukaryota</taxon>
        <taxon>Metazoa</taxon>
        <taxon>Ecdysozoa</taxon>
        <taxon>Arthropoda</taxon>
        <taxon>Hexapoda</taxon>
        <taxon>Insecta</taxon>
        <taxon>Pterygota</taxon>
        <taxon>Neoptera</taxon>
        <taxon>Endopterygota</taxon>
        <taxon>Coleoptera</taxon>
        <taxon>Polyphaga</taxon>
        <taxon>Scarabaeiformia</taxon>
        <taxon>Scarabaeidae</taxon>
        <taxon>Rutelinae</taxon>
        <taxon>Popillia</taxon>
    </lineage>
</organism>
<keyword evidence="6 9" id="KW-0333">Golgi apparatus</keyword>
<dbReference type="InterPro" id="IPR018011">
    <property type="entry name" value="Carb_sulfotrans_8-10"/>
</dbReference>
<dbReference type="Proteomes" id="UP001458880">
    <property type="component" value="Unassembled WGS sequence"/>
</dbReference>
<dbReference type="Gene3D" id="3.40.50.300">
    <property type="entry name" value="P-loop containing nucleotide triphosphate hydrolases"/>
    <property type="match status" value="1"/>
</dbReference>
<keyword evidence="10" id="KW-0732">Signal</keyword>
<sequence length="269" mass="31077">MQFWKAILELMVAVSVIEGVYSSDYPWLDQITRQDVLTAGCNNYVMDHKLNLNVTQLNHILVDHNHKFLYCYVPKVACTNWKRVLMVLTNVSNTTDLTSISASLAHEDGVLTKLTQLPPEEAITLLNEYTSFVMVRHPFERLLSAYRNKFVGDKPSAKYFQARIEEGVADESANEHWRPISQLCQPCLLNYTFIGKYEKFDDDAKLILKMIDAPFIQFPQNKSGRTADHLRLYFASLPLEKIKQLYDLYELDFKLFGYDLENVIGYDIG</sequence>
<accession>A0AAW1MZ55</accession>
<evidence type="ECO:0000256" key="6">
    <source>
        <dbReference type="ARBA" id="ARBA00023034"/>
    </source>
</evidence>
<protein>
    <recommendedName>
        <fullName evidence="9">Carbohydrate sulfotransferase</fullName>
        <ecNumber evidence="9">2.8.2.-</ecNumber>
    </recommendedName>
</protein>
<keyword evidence="4" id="KW-0812">Transmembrane</keyword>
<dbReference type="AlphaFoldDB" id="A0AAW1MZ55"/>
<keyword evidence="5" id="KW-1133">Transmembrane helix</keyword>
<evidence type="ECO:0000313" key="12">
    <source>
        <dbReference type="Proteomes" id="UP001458880"/>
    </source>
</evidence>
<dbReference type="PANTHER" id="PTHR12137">
    <property type="entry name" value="CARBOHYDRATE SULFOTRANSFERASE"/>
    <property type="match status" value="1"/>
</dbReference>
<evidence type="ECO:0000313" key="11">
    <source>
        <dbReference type="EMBL" id="KAK9751693.1"/>
    </source>
</evidence>
<dbReference type="GO" id="GO:0016051">
    <property type="term" value="P:carbohydrate biosynthetic process"/>
    <property type="evidence" value="ECO:0007669"/>
    <property type="project" value="InterPro"/>
</dbReference>
<evidence type="ECO:0000256" key="5">
    <source>
        <dbReference type="ARBA" id="ARBA00022989"/>
    </source>
</evidence>
<keyword evidence="9" id="KW-0735">Signal-anchor</keyword>
<dbReference type="Pfam" id="PF03567">
    <property type="entry name" value="Sulfotransfer_2"/>
    <property type="match status" value="1"/>
</dbReference>
<keyword evidence="9" id="KW-0119">Carbohydrate metabolism</keyword>
<name>A0AAW1MZ55_POPJA</name>
<keyword evidence="8 9" id="KW-0325">Glycoprotein</keyword>
<feature type="signal peptide" evidence="10">
    <location>
        <begin position="1"/>
        <end position="22"/>
    </location>
</feature>
<evidence type="ECO:0000256" key="2">
    <source>
        <dbReference type="ARBA" id="ARBA00006339"/>
    </source>
</evidence>
<reference evidence="11 12" key="1">
    <citation type="journal article" date="2024" name="BMC Genomics">
        <title>De novo assembly and annotation of Popillia japonica's genome with initial clues to its potential as an invasive pest.</title>
        <authorList>
            <person name="Cucini C."/>
            <person name="Boschi S."/>
            <person name="Funari R."/>
            <person name="Cardaioli E."/>
            <person name="Iannotti N."/>
            <person name="Marturano G."/>
            <person name="Paoli F."/>
            <person name="Bruttini M."/>
            <person name="Carapelli A."/>
            <person name="Frati F."/>
            <person name="Nardi F."/>
        </authorList>
    </citation>
    <scope>NUCLEOTIDE SEQUENCE [LARGE SCALE GENOMIC DNA]</scope>
    <source>
        <strain evidence="11">DMR45628</strain>
    </source>
</reference>
<dbReference type="InterPro" id="IPR005331">
    <property type="entry name" value="Sulfotransferase"/>
</dbReference>
<comment type="subcellular location">
    <subcellularLocation>
        <location evidence="1 9">Golgi apparatus membrane</location>
        <topology evidence="1 9">Single-pass type II membrane protein</topology>
    </subcellularLocation>
</comment>
<feature type="chain" id="PRO_5043688090" description="Carbohydrate sulfotransferase" evidence="10">
    <location>
        <begin position="23"/>
        <end position="269"/>
    </location>
</feature>
<evidence type="ECO:0000256" key="1">
    <source>
        <dbReference type="ARBA" id="ARBA00004323"/>
    </source>
</evidence>
<dbReference type="PANTHER" id="PTHR12137:SF54">
    <property type="entry name" value="CARBOHYDRATE SULFOTRANSFERASE"/>
    <property type="match status" value="1"/>
</dbReference>
<evidence type="ECO:0000256" key="8">
    <source>
        <dbReference type="ARBA" id="ARBA00023180"/>
    </source>
</evidence>
<gene>
    <name evidence="11" type="ORF">QE152_g4773</name>
</gene>
<keyword evidence="3 9" id="KW-0808">Transferase</keyword>
<dbReference type="EC" id="2.8.2.-" evidence="9"/>